<evidence type="ECO:0000256" key="10">
    <source>
        <dbReference type="ARBA" id="ARBA00023012"/>
    </source>
</evidence>
<dbReference type="SMART" id="SM00448">
    <property type="entry name" value="REC"/>
    <property type="match status" value="2"/>
</dbReference>
<dbReference type="SUPFAM" id="SSF55874">
    <property type="entry name" value="ATPase domain of HSP90 chaperone/DNA topoisomerase II/histidine kinase"/>
    <property type="match status" value="1"/>
</dbReference>
<keyword evidence="11 14" id="KW-0472">Membrane</keyword>
<dbReference type="InterPro" id="IPR001789">
    <property type="entry name" value="Sig_transdc_resp-reg_receiver"/>
</dbReference>
<feature type="domain" description="Response regulatory" evidence="16">
    <location>
        <begin position="996"/>
        <end position="1113"/>
    </location>
</feature>
<gene>
    <name evidence="17" type="ORF">HYN43_025400</name>
</gene>
<dbReference type="OrthoDB" id="9811889at2"/>
<dbReference type="PROSITE" id="PS50110">
    <property type="entry name" value="RESPONSE_REGULATORY"/>
    <property type="match status" value="2"/>
</dbReference>
<dbReference type="SUPFAM" id="SSF55781">
    <property type="entry name" value="GAF domain-like"/>
    <property type="match status" value="1"/>
</dbReference>
<dbReference type="Pfam" id="PF13185">
    <property type="entry name" value="GAF_2"/>
    <property type="match status" value="1"/>
</dbReference>
<keyword evidence="6" id="KW-0808">Transferase</keyword>
<evidence type="ECO:0000256" key="3">
    <source>
        <dbReference type="ARBA" id="ARBA00012438"/>
    </source>
</evidence>
<evidence type="ECO:0000256" key="4">
    <source>
        <dbReference type="ARBA" id="ARBA00022475"/>
    </source>
</evidence>
<dbReference type="SUPFAM" id="SSF52172">
    <property type="entry name" value="CheY-like"/>
    <property type="match status" value="2"/>
</dbReference>
<dbReference type="SMART" id="SM00388">
    <property type="entry name" value="HisKA"/>
    <property type="match status" value="1"/>
</dbReference>
<feature type="modified residue" description="4-aspartylphosphate" evidence="12">
    <location>
        <position position="778"/>
    </location>
</feature>
<dbReference type="InterPro" id="IPR003018">
    <property type="entry name" value="GAF"/>
</dbReference>
<dbReference type="PANTHER" id="PTHR45339:SF1">
    <property type="entry name" value="HYBRID SIGNAL TRANSDUCTION HISTIDINE KINASE J"/>
    <property type="match status" value="1"/>
</dbReference>
<dbReference type="GO" id="GO:0005524">
    <property type="term" value="F:ATP binding"/>
    <property type="evidence" value="ECO:0007669"/>
    <property type="project" value="UniProtKB-KW"/>
</dbReference>
<dbReference type="InterPro" id="IPR011006">
    <property type="entry name" value="CheY-like_superfamily"/>
</dbReference>
<evidence type="ECO:0000259" key="15">
    <source>
        <dbReference type="PROSITE" id="PS50109"/>
    </source>
</evidence>
<evidence type="ECO:0000256" key="6">
    <source>
        <dbReference type="ARBA" id="ARBA00022679"/>
    </source>
</evidence>
<keyword evidence="4" id="KW-1003">Cell membrane</keyword>
<evidence type="ECO:0000256" key="9">
    <source>
        <dbReference type="ARBA" id="ARBA00022840"/>
    </source>
</evidence>
<dbReference type="GO" id="GO:0005886">
    <property type="term" value="C:plasma membrane"/>
    <property type="evidence" value="ECO:0007669"/>
    <property type="project" value="UniProtKB-SubCell"/>
</dbReference>
<evidence type="ECO:0000256" key="14">
    <source>
        <dbReference type="SAM" id="Phobius"/>
    </source>
</evidence>
<dbReference type="KEGG" id="muh:HYN43_025400"/>
<keyword evidence="14" id="KW-0812">Transmembrane</keyword>
<feature type="transmembrane region" description="Helical" evidence="14">
    <location>
        <begin position="170"/>
        <end position="193"/>
    </location>
</feature>
<keyword evidence="8" id="KW-0418">Kinase</keyword>
<evidence type="ECO:0000313" key="18">
    <source>
        <dbReference type="Proteomes" id="UP000270046"/>
    </source>
</evidence>
<proteinExistence type="predicted"/>
<evidence type="ECO:0000256" key="12">
    <source>
        <dbReference type="PROSITE-ProRule" id="PRU00169"/>
    </source>
</evidence>
<organism evidence="17 18">
    <name type="scientific">Mucilaginibacter celer</name>
    <dbReference type="NCBI Taxonomy" id="2305508"/>
    <lineage>
        <taxon>Bacteria</taxon>
        <taxon>Pseudomonadati</taxon>
        <taxon>Bacteroidota</taxon>
        <taxon>Sphingobacteriia</taxon>
        <taxon>Sphingobacteriales</taxon>
        <taxon>Sphingobacteriaceae</taxon>
        <taxon>Mucilaginibacter</taxon>
    </lineage>
</organism>
<feature type="domain" description="Histidine kinase" evidence="15">
    <location>
        <begin position="466"/>
        <end position="686"/>
    </location>
</feature>
<feature type="modified residue" description="4-aspartylphosphate" evidence="12">
    <location>
        <position position="1046"/>
    </location>
</feature>
<dbReference type="Gene3D" id="3.30.450.40">
    <property type="match status" value="1"/>
</dbReference>
<evidence type="ECO:0000256" key="8">
    <source>
        <dbReference type="ARBA" id="ARBA00022777"/>
    </source>
</evidence>
<keyword evidence="7" id="KW-0547">Nucleotide-binding</keyword>
<dbReference type="CDD" id="cd00082">
    <property type="entry name" value="HisKA"/>
    <property type="match status" value="1"/>
</dbReference>
<reference evidence="17 18" key="1">
    <citation type="submission" date="2018-10" db="EMBL/GenBank/DDBJ databases">
        <title>Genome sequencing of Mucilaginibacter sp. HYN0043.</title>
        <authorList>
            <person name="Kim M."/>
            <person name="Yi H."/>
        </authorList>
    </citation>
    <scope>NUCLEOTIDE SEQUENCE [LARGE SCALE GENOMIC DNA]</scope>
    <source>
        <strain evidence="17 18">HYN0043</strain>
    </source>
</reference>
<feature type="coiled-coil region" evidence="13">
    <location>
        <begin position="383"/>
        <end position="438"/>
    </location>
</feature>
<comment type="subcellular location">
    <subcellularLocation>
        <location evidence="2">Cell membrane</location>
    </subcellularLocation>
</comment>
<dbReference type="InterPro" id="IPR036890">
    <property type="entry name" value="HATPase_C_sf"/>
</dbReference>
<feature type="transmembrane region" description="Helical" evidence="14">
    <location>
        <begin position="6"/>
        <end position="25"/>
    </location>
</feature>
<keyword evidence="18" id="KW-1185">Reference proteome</keyword>
<evidence type="ECO:0000313" key="17">
    <source>
        <dbReference type="EMBL" id="AYL98416.1"/>
    </source>
</evidence>
<dbReference type="Proteomes" id="UP000270046">
    <property type="component" value="Chromosome"/>
</dbReference>
<comment type="catalytic activity">
    <reaction evidence="1">
        <text>ATP + protein L-histidine = ADP + protein N-phospho-L-histidine.</text>
        <dbReference type="EC" id="2.7.13.3"/>
    </reaction>
</comment>
<dbReference type="SMART" id="SM00387">
    <property type="entry name" value="HATPase_c"/>
    <property type="match status" value="1"/>
</dbReference>
<sequence length="1117" mass="122639">MINKRLLPWFTLAVLLVIAVGIAAYTSLKKQIADEVDITQAYKVIDQTSKISGLLMNMQAIRQAYQSSGDRAYLDKYAGLQSDAVTATDSIAIANSTDRQSAQLLKADIQMLNLFWETRVTQNIKFDQSSFRREKELVDAVQNRLRNISLSAGKLLEERQQAKNNGIEQAILIIAVGTVLILLVILGLIRLVIAEHTNRTKAELLLNEKYAELNQVNEVTNTANLLLDGLRQMNDSLMGNDSVTELVMSCLETLTTYLKVPCAVCYLFDNQQNELIQTGAVALAPGMKERIKPGEGITGAAIKRKTLTVINEIPGDYWQIGSASGSAIPDTLVILPLWKGNELIGAIEMGCFGKDVSDAVELLNGMAANIALGLSAAQLLALTQQQRDALAVQQEELRQSNDELSVQAEELRASEEGLKEQEAELIRMNIELEEKTEGLELARMEALKKAEDLELAGKYKSEFLANMSHELRTPLNSILILTALMQENKDKNLSHKQQENLGIVYKSGTDLLNLINDILDLSKIEAGKADFNFEQVSIRGLAEDMHQAFAHVATNKQINFRVTNTLLTAEYVTTDRQRLGQVIKNLLSNAFKFTPNKGSVDLSFSSVDEALRITVTDTGVGIPKEKKELVFEAFRQADGATTRRYGGTGLGLSISRELVSKLGGTITLQSTEGKGSTFIVQLPLQQVVLTENTASAGTVTEYIAPVALPIHEQTQIDDSRAGIIRNERAILIIEDDVNFARAVNDYAVQRGFKTIIALSGDEGLHYASKYSPAAIILDLALPVLSGQHILKSLKAEPALQHIPVHVISAHDGFDLPARDVAGYVQKPVKQHDLEYTFSSIETYISQHYRKALILCDNSAALKQLFENATARGLPGIVYDITASREQALQMIKAGLADCLIVDCSAPIAEEAETLKVFREAAAGHLYVIAYANRDLNNDEIKQLKAVSNAIIGPSAQANNRLFDEIELFLKKVDDTGAIQSPQKISASFTSALQGQTVLIADDDMRNIFALSALLEAQDMVVLTAEHGKEAIEMLHQHPETAIVLMDVMMPEMDGYEAMQLIRTDDKYARLPIIALTAKAMVGDREKCLAAGASDYITKPVDNQKLLALLRVWLAADK</sequence>
<dbReference type="CDD" id="cd16922">
    <property type="entry name" value="HATPase_EvgS-ArcB-TorS-like"/>
    <property type="match status" value="1"/>
</dbReference>
<dbReference type="Pfam" id="PF00072">
    <property type="entry name" value="Response_reg"/>
    <property type="match status" value="2"/>
</dbReference>
<dbReference type="InterPro" id="IPR004358">
    <property type="entry name" value="Sig_transdc_His_kin-like_C"/>
</dbReference>
<dbReference type="InterPro" id="IPR005467">
    <property type="entry name" value="His_kinase_dom"/>
</dbReference>
<evidence type="ECO:0000256" key="13">
    <source>
        <dbReference type="SAM" id="Coils"/>
    </source>
</evidence>
<dbReference type="InterPro" id="IPR003661">
    <property type="entry name" value="HisK_dim/P_dom"/>
</dbReference>
<evidence type="ECO:0000256" key="7">
    <source>
        <dbReference type="ARBA" id="ARBA00022741"/>
    </source>
</evidence>
<dbReference type="Gene3D" id="3.30.565.10">
    <property type="entry name" value="Histidine kinase-like ATPase, C-terminal domain"/>
    <property type="match status" value="1"/>
</dbReference>
<dbReference type="Pfam" id="PF00512">
    <property type="entry name" value="HisKA"/>
    <property type="match status" value="1"/>
</dbReference>
<dbReference type="EMBL" id="CP032869">
    <property type="protein sequence ID" value="AYL98416.1"/>
    <property type="molecule type" value="Genomic_DNA"/>
</dbReference>
<keyword evidence="9" id="KW-0067">ATP-binding</keyword>
<dbReference type="InterPro" id="IPR003594">
    <property type="entry name" value="HATPase_dom"/>
</dbReference>
<keyword evidence="10" id="KW-0902">Two-component regulatory system</keyword>
<feature type="domain" description="Response regulatory" evidence="16">
    <location>
        <begin position="729"/>
        <end position="841"/>
    </location>
</feature>
<keyword evidence="14" id="KW-1133">Transmembrane helix</keyword>
<dbReference type="GO" id="GO:0000155">
    <property type="term" value="F:phosphorelay sensor kinase activity"/>
    <property type="evidence" value="ECO:0007669"/>
    <property type="project" value="InterPro"/>
</dbReference>
<dbReference type="PANTHER" id="PTHR45339">
    <property type="entry name" value="HYBRID SIGNAL TRANSDUCTION HISTIDINE KINASE J"/>
    <property type="match status" value="1"/>
</dbReference>
<dbReference type="FunFam" id="3.30.565.10:FF:000023">
    <property type="entry name" value="PAS domain-containing sensor histidine kinase"/>
    <property type="match status" value="1"/>
</dbReference>
<evidence type="ECO:0000256" key="5">
    <source>
        <dbReference type="ARBA" id="ARBA00022553"/>
    </source>
</evidence>
<keyword evidence="13" id="KW-0175">Coiled coil</keyword>
<dbReference type="Gene3D" id="3.40.50.2300">
    <property type="match status" value="2"/>
</dbReference>
<evidence type="ECO:0000256" key="1">
    <source>
        <dbReference type="ARBA" id="ARBA00000085"/>
    </source>
</evidence>
<accession>A0A494VS40</accession>
<dbReference type="CDD" id="cd17546">
    <property type="entry name" value="REC_hyHK_CKI1_RcsC-like"/>
    <property type="match status" value="1"/>
</dbReference>
<dbReference type="InterPro" id="IPR029016">
    <property type="entry name" value="GAF-like_dom_sf"/>
</dbReference>
<dbReference type="PROSITE" id="PS50109">
    <property type="entry name" value="HIS_KIN"/>
    <property type="match status" value="1"/>
</dbReference>
<dbReference type="Pfam" id="PF02518">
    <property type="entry name" value="HATPase_c"/>
    <property type="match status" value="1"/>
</dbReference>
<dbReference type="EC" id="2.7.13.3" evidence="3"/>
<dbReference type="AlphaFoldDB" id="A0A494VS40"/>
<evidence type="ECO:0000256" key="2">
    <source>
        <dbReference type="ARBA" id="ARBA00004236"/>
    </source>
</evidence>
<keyword evidence="5 12" id="KW-0597">Phosphoprotein</keyword>
<dbReference type="Gene3D" id="1.10.287.130">
    <property type="match status" value="1"/>
</dbReference>
<dbReference type="PRINTS" id="PR00344">
    <property type="entry name" value="BCTRLSENSOR"/>
</dbReference>
<name>A0A494VS40_9SPHI</name>
<dbReference type="InterPro" id="IPR036097">
    <property type="entry name" value="HisK_dim/P_sf"/>
</dbReference>
<evidence type="ECO:0000256" key="11">
    <source>
        <dbReference type="ARBA" id="ARBA00023136"/>
    </source>
</evidence>
<dbReference type="SMART" id="SM00065">
    <property type="entry name" value="GAF"/>
    <property type="match status" value="1"/>
</dbReference>
<dbReference type="SUPFAM" id="SSF47384">
    <property type="entry name" value="Homodimeric domain of signal transducing histidine kinase"/>
    <property type="match status" value="1"/>
</dbReference>
<evidence type="ECO:0000259" key="16">
    <source>
        <dbReference type="PROSITE" id="PS50110"/>
    </source>
</evidence>
<dbReference type="RefSeq" id="WP_119406693.1">
    <property type="nucleotide sequence ID" value="NZ_CP032869.1"/>
</dbReference>
<protein>
    <recommendedName>
        <fullName evidence="3">histidine kinase</fullName>
        <ecNumber evidence="3">2.7.13.3</ecNumber>
    </recommendedName>
</protein>